<name>A0A6H9YMZ4_9ACTN</name>
<gene>
    <name evidence="4" type="ORF">F8566_37290</name>
</gene>
<accession>A0A6H9YMZ4</accession>
<reference evidence="4 5" key="1">
    <citation type="submission" date="2019-09" db="EMBL/GenBank/DDBJ databases">
        <title>Actinomadura physcomitrii sp. nov., a novel actinomycete isolated from moss [Physcomitrium sphaericum (Ludw) Fuernr].</title>
        <authorList>
            <person name="Zhuang X."/>
            <person name="Liu C."/>
        </authorList>
    </citation>
    <scope>NUCLEOTIDE SEQUENCE [LARGE SCALE GENOMIC DNA]</scope>
    <source>
        <strain evidence="4 5">HMC1</strain>
    </source>
</reference>
<dbReference type="Proteomes" id="UP000468735">
    <property type="component" value="Unassembled WGS sequence"/>
</dbReference>
<dbReference type="InterPro" id="IPR051164">
    <property type="entry name" value="NmrA-like_oxidored"/>
</dbReference>
<dbReference type="InterPro" id="IPR036291">
    <property type="entry name" value="NAD(P)-bd_dom_sf"/>
</dbReference>
<dbReference type="InterPro" id="IPR001763">
    <property type="entry name" value="Rhodanese-like_dom"/>
</dbReference>
<keyword evidence="5" id="KW-1185">Reference proteome</keyword>
<evidence type="ECO:0000313" key="5">
    <source>
        <dbReference type="Proteomes" id="UP000468735"/>
    </source>
</evidence>
<proteinExistence type="inferred from homology"/>
<organism evidence="4 5">
    <name type="scientific">Actinomadura rudentiformis</name>
    <dbReference type="NCBI Taxonomy" id="359158"/>
    <lineage>
        <taxon>Bacteria</taxon>
        <taxon>Bacillati</taxon>
        <taxon>Actinomycetota</taxon>
        <taxon>Actinomycetes</taxon>
        <taxon>Streptosporangiales</taxon>
        <taxon>Thermomonosporaceae</taxon>
        <taxon>Actinomadura</taxon>
    </lineage>
</organism>
<dbReference type="PANTHER" id="PTHR42748:SF7">
    <property type="entry name" value="NMRA LIKE REDOX SENSOR 1-RELATED"/>
    <property type="match status" value="1"/>
</dbReference>
<dbReference type="Gene3D" id="3.40.50.720">
    <property type="entry name" value="NAD(P)-binding Rossmann-like Domain"/>
    <property type="match status" value="1"/>
</dbReference>
<evidence type="ECO:0000256" key="2">
    <source>
        <dbReference type="ARBA" id="ARBA00022857"/>
    </source>
</evidence>
<dbReference type="PANTHER" id="PTHR42748">
    <property type="entry name" value="NITROGEN METABOLITE REPRESSION PROTEIN NMRA FAMILY MEMBER"/>
    <property type="match status" value="1"/>
</dbReference>
<feature type="domain" description="Rhodanese" evidence="3">
    <location>
        <begin position="2"/>
        <end position="42"/>
    </location>
</feature>
<sequence>MKNSWIVVHGASGAQGAPVVRHLLAAGHDVRALTRHGRSVDPAAQAVPADLLDTDALAGAYRGADGVVVQLPLVFAPDLALAQAESVLRALQSAGVPRVVFNSGTRLPPAPLGVPFVDARVMMATRLAEHVPSATVVAPAITYMENLVAPWSAPKVRAGELAYPLDAEAEVPWVALDDLATTVVDLLGMDSPPGLQVVTGPQALTGEQAAAELSAVLGHQVRWRTIDPAEYERMLAPHLGTEAAAGIAAAYAPPAPGAPPTPEPDPAVLRTGVVTLKEWASRQDWDRA</sequence>
<protein>
    <submittedName>
        <fullName evidence="4">NAD(P)H-binding protein</fullName>
    </submittedName>
</protein>
<dbReference type="OrthoDB" id="319724at2"/>
<dbReference type="AlphaFoldDB" id="A0A6H9YMZ4"/>
<evidence type="ECO:0000256" key="1">
    <source>
        <dbReference type="ARBA" id="ARBA00006328"/>
    </source>
</evidence>
<dbReference type="EMBL" id="WBMT01000021">
    <property type="protein sequence ID" value="KAB2342697.1"/>
    <property type="molecule type" value="Genomic_DNA"/>
</dbReference>
<dbReference type="SUPFAM" id="SSF51735">
    <property type="entry name" value="NAD(P)-binding Rossmann-fold domains"/>
    <property type="match status" value="1"/>
</dbReference>
<keyword evidence="2" id="KW-0521">NADP</keyword>
<dbReference type="InterPro" id="IPR008030">
    <property type="entry name" value="NmrA-like"/>
</dbReference>
<dbReference type="PROSITE" id="PS50206">
    <property type="entry name" value="RHODANESE_3"/>
    <property type="match status" value="1"/>
</dbReference>
<evidence type="ECO:0000259" key="3">
    <source>
        <dbReference type="PROSITE" id="PS50206"/>
    </source>
</evidence>
<comment type="caution">
    <text evidence="4">The sequence shown here is derived from an EMBL/GenBank/DDBJ whole genome shotgun (WGS) entry which is preliminary data.</text>
</comment>
<dbReference type="Pfam" id="PF05368">
    <property type="entry name" value="NmrA"/>
    <property type="match status" value="1"/>
</dbReference>
<evidence type="ECO:0000313" key="4">
    <source>
        <dbReference type="EMBL" id="KAB2342697.1"/>
    </source>
</evidence>
<comment type="similarity">
    <text evidence="1">Belongs to the NmrA-type oxidoreductase family.</text>
</comment>
<dbReference type="RefSeq" id="WP_151566768.1">
    <property type="nucleotide sequence ID" value="NZ_WBMT01000021.1"/>
</dbReference>